<dbReference type="EMBL" id="BLXT01002329">
    <property type="protein sequence ID" value="GFN93373.1"/>
    <property type="molecule type" value="Genomic_DNA"/>
</dbReference>
<evidence type="ECO:0000313" key="2">
    <source>
        <dbReference type="Proteomes" id="UP000735302"/>
    </source>
</evidence>
<name>A0AAV3ZDB6_9GAST</name>
<evidence type="ECO:0000313" key="1">
    <source>
        <dbReference type="EMBL" id="GFN93373.1"/>
    </source>
</evidence>
<reference evidence="1 2" key="1">
    <citation type="journal article" date="2021" name="Elife">
        <title>Chloroplast acquisition without the gene transfer in kleptoplastic sea slugs, Plakobranchus ocellatus.</title>
        <authorList>
            <person name="Maeda T."/>
            <person name="Takahashi S."/>
            <person name="Yoshida T."/>
            <person name="Shimamura S."/>
            <person name="Takaki Y."/>
            <person name="Nagai Y."/>
            <person name="Toyoda A."/>
            <person name="Suzuki Y."/>
            <person name="Arimoto A."/>
            <person name="Ishii H."/>
            <person name="Satoh N."/>
            <person name="Nishiyama T."/>
            <person name="Hasebe M."/>
            <person name="Maruyama T."/>
            <person name="Minagawa J."/>
            <person name="Obokata J."/>
            <person name="Shigenobu S."/>
        </authorList>
    </citation>
    <scope>NUCLEOTIDE SEQUENCE [LARGE SCALE GENOMIC DNA]</scope>
</reference>
<protein>
    <submittedName>
        <fullName evidence="1">Uncharacterized protein</fullName>
    </submittedName>
</protein>
<organism evidence="1 2">
    <name type="scientific">Plakobranchus ocellatus</name>
    <dbReference type="NCBI Taxonomy" id="259542"/>
    <lineage>
        <taxon>Eukaryota</taxon>
        <taxon>Metazoa</taxon>
        <taxon>Spiralia</taxon>
        <taxon>Lophotrochozoa</taxon>
        <taxon>Mollusca</taxon>
        <taxon>Gastropoda</taxon>
        <taxon>Heterobranchia</taxon>
        <taxon>Euthyneura</taxon>
        <taxon>Panpulmonata</taxon>
        <taxon>Sacoglossa</taxon>
        <taxon>Placobranchoidea</taxon>
        <taxon>Plakobranchidae</taxon>
        <taxon>Plakobranchus</taxon>
    </lineage>
</organism>
<gene>
    <name evidence="1" type="ORF">PoB_001987900</name>
</gene>
<keyword evidence="2" id="KW-1185">Reference proteome</keyword>
<dbReference type="Proteomes" id="UP000735302">
    <property type="component" value="Unassembled WGS sequence"/>
</dbReference>
<dbReference type="AlphaFoldDB" id="A0AAV3ZDB6"/>
<proteinExistence type="predicted"/>
<sequence>MSSGGKVASRKSRTGTCVSYNFPADQYANAFVNCAIGGVGGTVDSKSTFRSAGTLLSRIRAPPSVPWPDGGPESLRLPCSALAIYKIKLCSYKLSDHGQPQTNLLHTSDYLGSFGSVLTNHTLLRN</sequence>
<accession>A0AAV3ZDB6</accession>
<comment type="caution">
    <text evidence="1">The sequence shown here is derived from an EMBL/GenBank/DDBJ whole genome shotgun (WGS) entry which is preliminary data.</text>
</comment>